<feature type="transmembrane region" description="Helical" evidence="1">
    <location>
        <begin position="12"/>
        <end position="33"/>
    </location>
</feature>
<feature type="transmembrane region" description="Helical" evidence="1">
    <location>
        <begin position="54"/>
        <end position="74"/>
    </location>
</feature>
<dbReference type="AlphaFoldDB" id="A0A6A6UGP5"/>
<evidence type="ECO:0000256" key="1">
    <source>
        <dbReference type="SAM" id="Phobius"/>
    </source>
</evidence>
<organism evidence="2 3">
    <name type="scientific">Microthyrium microscopicum</name>
    <dbReference type="NCBI Taxonomy" id="703497"/>
    <lineage>
        <taxon>Eukaryota</taxon>
        <taxon>Fungi</taxon>
        <taxon>Dikarya</taxon>
        <taxon>Ascomycota</taxon>
        <taxon>Pezizomycotina</taxon>
        <taxon>Dothideomycetes</taxon>
        <taxon>Dothideomycetes incertae sedis</taxon>
        <taxon>Microthyriales</taxon>
        <taxon>Microthyriaceae</taxon>
        <taxon>Microthyrium</taxon>
    </lineage>
</organism>
<keyword evidence="1" id="KW-1133">Transmembrane helix</keyword>
<name>A0A6A6UGP5_9PEZI</name>
<keyword evidence="3" id="KW-1185">Reference proteome</keyword>
<proteinExistence type="predicted"/>
<evidence type="ECO:0008006" key="4">
    <source>
        <dbReference type="Google" id="ProtNLM"/>
    </source>
</evidence>
<keyword evidence="1" id="KW-0472">Membrane</keyword>
<accession>A0A6A6UGP5</accession>
<sequence>MAERRDATLISVTIRLVLVIPLIVLTGVTVDLWNNFRHNTNLKSASHYAQLGKWLELSAVFAPMAFVWTLLTAFPAAAVVGLPAFTFAVIDAALAAGLIYPRIRIASFLPMSGCKAHDLKTYGALPGEKGFFVHVAQAAKHSNPDSNPLEACKDYIWMVIQGHVMAGFLLVTATEPLCSEYLYRLRRALLFCSFSRVAMGADITALWWIFDVLFRGLWAYTLTDFGGIFSPTRLPSIYLDHISIFSQRRPSLWRSLNRKTAESKEKLLQRQLKRRFQPTAIENTMTETKLGIYLSYDILVQVTRNLDYCDIVNLSLTSKHLWHIIFLNERNFRQLSLHWQRYTCNAPTRTRCPHCAITMCADCEVRETRYYSMIMVDDHTLCKLYCVSCFNTQANTTYKTRYRCQCTKRPIANCCKFCEILGAEKLTDRWNRKHETDICERDQVESRRAVCHGCKAAVGGFVRFWICTRCGKECRHGMHPGWGRKGEAQEDVETSGAGQMEEVMRLGGMNGMFARIL</sequence>
<evidence type="ECO:0000313" key="2">
    <source>
        <dbReference type="EMBL" id="KAF2670617.1"/>
    </source>
</evidence>
<dbReference type="Proteomes" id="UP000799302">
    <property type="component" value="Unassembled WGS sequence"/>
</dbReference>
<reference evidence="2" key="1">
    <citation type="journal article" date="2020" name="Stud. Mycol.">
        <title>101 Dothideomycetes genomes: a test case for predicting lifestyles and emergence of pathogens.</title>
        <authorList>
            <person name="Haridas S."/>
            <person name="Albert R."/>
            <person name="Binder M."/>
            <person name="Bloem J."/>
            <person name="Labutti K."/>
            <person name="Salamov A."/>
            <person name="Andreopoulos B."/>
            <person name="Baker S."/>
            <person name="Barry K."/>
            <person name="Bills G."/>
            <person name="Bluhm B."/>
            <person name="Cannon C."/>
            <person name="Castanera R."/>
            <person name="Culley D."/>
            <person name="Daum C."/>
            <person name="Ezra D."/>
            <person name="Gonzalez J."/>
            <person name="Henrissat B."/>
            <person name="Kuo A."/>
            <person name="Liang C."/>
            <person name="Lipzen A."/>
            <person name="Lutzoni F."/>
            <person name="Magnuson J."/>
            <person name="Mondo S."/>
            <person name="Nolan M."/>
            <person name="Ohm R."/>
            <person name="Pangilinan J."/>
            <person name="Park H.-J."/>
            <person name="Ramirez L."/>
            <person name="Alfaro M."/>
            <person name="Sun H."/>
            <person name="Tritt A."/>
            <person name="Yoshinaga Y."/>
            <person name="Zwiers L.-H."/>
            <person name="Turgeon B."/>
            <person name="Goodwin S."/>
            <person name="Spatafora J."/>
            <person name="Crous P."/>
            <person name="Grigoriev I."/>
        </authorList>
    </citation>
    <scope>NUCLEOTIDE SEQUENCE</scope>
    <source>
        <strain evidence="2">CBS 115976</strain>
    </source>
</reference>
<evidence type="ECO:0000313" key="3">
    <source>
        <dbReference type="Proteomes" id="UP000799302"/>
    </source>
</evidence>
<keyword evidence="1" id="KW-0812">Transmembrane</keyword>
<dbReference type="OrthoDB" id="4191440at2759"/>
<dbReference type="CDD" id="cd09917">
    <property type="entry name" value="F-box_SF"/>
    <property type="match status" value="1"/>
</dbReference>
<gene>
    <name evidence="2" type="ORF">BT63DRAFT_470290</name>
</gene>
<dbReference type="EMBL" id="MU004234">
    <property type="protein sequence ID" value="KAF2670617.1"/>
    <property type="molecule type" value="Genomic_DNA"/>
</dbReference>
<protein>
    <recommendedName>
        <fullName evidence="4">F-box domain-containing protein</fullName>
    </recommendedName>
</protein>
<feature type="transmembrane region" description="Helical" evidence="1">
    <location>
        <begin position="80"/>
        <end position="100"/>
    </location>
</feature>